<comment type="similarity">
    <text evidence="1">Belongs to the Tango6 family.</text>
</comment>
<dbReference type="AlphaFoldDB" id="G8Y6V6"/>
<evidence type="ECO:0000313" key="7">
    <source>
        <dbReference type="Proteomes" id="UP000005222"/>
    </source>
</evidence>
<dbReference type="Pfam" id="PF10304">
    <property type="entry name" value="RTP1_C2"/>
    <property type="match status" value="1"/>
</dbReference>
<dbReference type="InterPro" id="IPR019414">
    <property type="entry name" value="Rtp1_C2"/>
</dbReference>
<dbReference type="Pfam" id="PF23565">
    <property type="entry name" value="ARM_TANGO6"/>
    <property type="match status" value="1"/>
</dbReference>
<dbReference type="Proteomes" id="UP000005222">
    <property type="component" value="Chromosome L"/>
</dbReference>
<dbReference type="InterPro" id="IPR019451">
    <property type="entry name" value="Rtp1_C1"/>
</dbReference>
<dbReference type="PANTHER" id="PTHR20959">
    <property type="entry name" value="TRANSPORT AND GOLGI ORGANIZATION PROTEIN 6 FAMILY MEMBER"/>
    <property type="match status" value="1"/>
</dbReference>
<organism evidence="6 7">
    <name type="scientific">Pichia sorbitophila (strain ATCC MYA-4447 / BCRC 22081 / CBS 7064 / NBRC 10061 / NRRL Y-12695)</name>
    <name type="common">Hybrid yeast</name>
    <dbReference type="NCBI Taxonomy" id="559304"/>
    <lineage>
        <taxon>Eukaryota</taxon>
        <taxon>Fungi</taxon>
        <taxon>Dikarya</taxon>
        <taxon>Ascomycota</taxon>
        <taxon>Saccharomycotina</taxon>
        <taxon>Pichiomycetes</taxon>
        <taxon>Debaryomycetaceae</taxon>
        <taxon>Millerozyma</taxon>
    </lineage>
</organism>
<dbReference type="Gene3D" id="1.25.10.10">
    <property type="entry name" value="Leucine-rich Repeat Variant"/>
    <property type="match status" value="1"/>
</dbReference>
<dbReference type="eggNOG" id="KOG4653">
    <property type="taxonomic scope" value="Eukaryota"/>
</dbReference>
<dbReference type="InParanoid" id="G8Y6V6"/>
<evidence type="ECO:0000259" key="3">
    <source>
        <dbReference type="Pfam" id="PF10363"/>
    </source>
</evidence>
<evidence type="ECO:0000313" key="5">
    <source>
        <dbReference type="EMBL" id="CCE83305.1"/>
    </source>
</evidence>
<reference evidence="7" key="2">
    <citation type="journal article" date="2012" name="G3 (Bethesda)">
        <title>Pichia sorbitophila, an interspecies yeast hybrid reveals early steps of genome resolution following polyploidization.</title>
        <authorList>
            <person name="Leh Louis V."/>
            <person name="Despons L."/>
            <person name="Friedrich A."/>
            <person name="Martin T."/>
            <person name="Durrens P."/>
            <person name="Casaregola S."/>
            <person name="Neuveglise C."/>
            <person name="Fairhead C."/>
            <person name="Marck C."/>
            <person name="Cruz J.A."/>
            <person name="Straub M.L."/>
            <person name="Kugler V."/>
            <person name="Sacerdot C."/>
            <person name="Uzunov Z."/>
            <person name="Thierry A."/>
            <person name="Weiss S."/>
            <person name="Bleykasten C."/>
            <person name="De Montigny J."/>
            <person name="Jacques N."/>
            <person name="Jung P."/>
            <person name="Lemaire M."/>
            <person name="Mallet S."/>
            <person name="Morel G."/>
            <person name="Richard G.F."/>
            <person name="Sarkar A."/>
            <person name="Savel G."/>
            <person name="Schacherer J."/>
            <person name="Seret M.L."/>
            <person name="Talla E."/>
            <person name="Samson G."/>
            <person name="Jubin C."/>
            <person name="Poulain J."/>
            <person name="Vacherie B."/>
            <person name="Barbe V."/>
            <person name="Pelletier E."/>
            <person name="Sherman D.J."/>
            <person name="Westhof E."/>
            <person name="Weissenbach J."/>
            <person name="Baret P.V."/>
            <person name="Wincker P."/>
            <person name="Gaillardin C."/>
            <person name="Dujon B."/>
            <person name="Souciet J.L."/>
        </authorList>
    </citation>
    <scope>NUCLEOTIDE SEQUENCE [LARGE SCALE GENOMIC DNA]</scope>
    <source>
        <strain evidence="7">ATCC MYA-4447 / BCRC 22081 / CBS 7064 / NBRC 10061 / NRRL Y-12695</strain>
    </source>
</reference>
<feature type="domain" description="TANGO6 HEAT repeat" evidence="4">
    <location>
        <begin position="290"/>
        <end position="462"/>
    </location>
</feature>
<feature type="domain" description="RNA polymerase II assembly factor Rtp1 C-terminal" evidence="2">
    <location>
        <begin position="938"/>
        <end position="971"/>
    </location>
</feature>
<keyword evidence="7" id="KW-1185">Reference proteome</keyword>
<dbReference type="STRING" id="559304.G8Y6V6"/>
<dbReference type="Proteomes" id="UP000005222">
    <property type="component" value="Chromosome K"/>
</dbReference>
<dbReference type="InterPro" id="IPR016024">
    <property type="entry name" value="ARM-type_fold"/>
</dbReference>
<accession>G8Y6V6</accession>
<dbReference type="Pfam" id="PF10363">
    <property type="entry name" value="RTP1_C1"/>
    <property type="match status" value="1"/>
</dbReference>
<evidence type="ECO:0000259" key="2">
    <source>
        <dbReference type="Pfam" id="PF10304"/>
    </source>
</evidence>
<dbReference type="EMBL" id="FO082048">
    <property type="protein sequence ID" value="CCE84336.1"/>
    <property type="molecule type" value="Genomic_DNA"/>
</dbReference>
<evidence type="ECO:0000256" key="1">
    <source>
        <dbReference type="ARBA" id="ARBA00005724"/>
    </source>
</evidence>
<dbReference type="OMA" id="RAYTIHI"/>
<evidence type="ECO:0000259" key="4">
    <source>
        <dbReference type="Pfam" id="PF23565"/>
    </source>
</evidence>
<evidence type="ECO:0000313" key="6">
    <source>
        <dbReference type="EMBL" id="CCE84336.1"/>
    </source>
</evidence>
<dbReference type="GO" id="GO:0009306">
    <property type="term" value="P:protein secretion"/>
    <property type="evidence" value="ECO:0007669"/>
    <property type="project" value="TreeGrafter"/>
</dbReference>
<feature type="domain" description="RNA polymerase II assembly factor Rtp1 C-terminal" evidence="3">
    <location>
        <begin position="729"/>
        <end position="837"/>
    </location>
</feature>
<reference evidence="6" key="1">
    <citation type="submission" date="2011-10" db="EMBL/GenBank/DDBJ databases">
        <authorList>
            <person name="Genoscope - CEA"/>
        </authorList>
    </citation>
    <scope>NUCLEOTIDE SEQUENCE</scope>
</reference>
<dbReference type="HOGENOM" id="CLU_006300_1_0_1"/>
<dbReference type="InterPro" id="IPR039600">
    <property type="entry name" value="TANGO6/Rtp1"/>
</dbReference>
<dbReference type="OrthoDB" id="39591at2759"/>
<dbReference type="FunCoup" id="G8Y6V6">
    <property type="interactions" value="149"/>
</dbReference>
<dbReference type="EMBL" id="FO082049">
    <property type="protein sequence ID" value="CCE83305.1"/>
    <property type="molecule type" value="Genomic_DNA"/>
</dbReference>
<protein>
    <submittedName>
        <fullName evidence="6">Piso0_003880 protein</fullName>
    </submittedName>
</protein>
<proteinExistence type="inferred from homology"/>
<dbReference type="SUPFAM" id="SSF48371">
    <property type="entry name" value="ARM repeat"/>
    <property type="match status" value="1"/>
</dbReference>
<sequence length="979" mass="111092">MSMSNSESKSKSIFGKEKKVTIRRKAEEVYPTKDGKSLLHPQFLGNKPIDKLFQRLEKQLEGDIESLSVNVLYDRLISSEMPQRDHEEKRYLVIEFLLNALIEIQREEKGTDFEDKNLVKISLHDLKTFGKIINLIVLLGVYPPLESFKIGIPLAKRELNKYSRLQRTLSIDKIAPAKGEETYETHKRLLLLVYGKLLDVFLTESDVKDLLCKGTGYSDFLTISIALITIPYFNVEKEELLKDYRQKIVGIPGTYELFSTFTLLVSTPSPGYFKKFVINELQHLHFNAARNDGVLTLIEFVLGLRDNEEINVEKFDQVANIILSKPRDINTVDYFSIIGSQFYENLVLINRPIVSSCIIHVLGRLWVKNKFIVQDFFLKRIWNVFNPTTSPNSTDVLVGEAAFNNNINVIISLCRSNLDPEILQLALKPIVQPLWSYFVFCKTKSKTTGIILEILKTYFSVMKHSSLSTDDIYGLDIIAKNLLVEGGGTWEYSIGENELPEIRSRQNTPNLVRVSQETKVNEFLSKLEINCGFFVEFLSEIDDSLISSLFVHVLKRWLDNSTNNENKGKNLLDTENDDPFFMIIDLRLIETIGNRCRDALTNSPSKILDIIKTFLGFLVSTSNTTKADINQDVDSDDEDDTDSNNEFPSVILELLSIILSSLSSSSLSSEDKTTLNEMNSILSNIIGSKAKFPEDIVSSCTSIRSNVEALLNGKDDGKTQRSIEADMLDRILSSLNDPMVPVRAHGLFLLRQLIEMKSKVINIRFTIELHLLQLKDDDPYIYLNAIKSLESLIFMDSDEVSKYLLKVYTNEDKAYSIDERLRIGEVLLRYVQRANELFIGDTANAIVSSCLSLVRRSSSQKPADDRIRMSSMSILGQCCKTNPVGIVSFLNDILDCVLGILQLERDDESAIMRRSAVVLIHDLITGTSSKSIEFPRSYQQRVLHLLKYTADTDNDLLVKEQANNVLADIDELVREALGL</sequence>
<dbReference type="InterPro" id="IPR011989">
    <property type="entry name" value="ARM-like"/>
</dbReference>
<gene>
    <name evidence="6" type="primary">Piso0_003880</name>
    <name evidence="5" type="ORF">GNLVRS01_PISO0K04608g</name>
    <name evidence="6" type="ORF">GNLVRS01_PISO0L04609g</name>
</gene>
<dbReference type="InterPro" id="IPR057407">
    <property type="entry name" value="HEAT_TANGO6"/>
</dbReference>
<name>G8Y6V6_PICSO</name>
<dbReference type="PANTHER" id="PTHR20959:SF1">
    <property type="entry name" value="TRANSPORT AND GOLGI ORGANIZATION PROTEIN 6 HOMOLOG"/>
    <property type="match status" value="1"/>
</dbReference>